<dbReference type="Proteomes" id="UP000535501">
    <property type="component" value="Unassembled WGS sequence"/>
</dbReference>
<feature type="signal peptide" evidence="3">
    <location>
        <begin position="1"/>
        <end position="31"/>
    </location>
</feature>
<keyword evidence="1" id="KW-0175">Coiled coil</keyword>
<keyword evidence="5" id="KW-1185">Reference proteome</keyword>
<protein>
    <recommendedName>
        <fullName evidence="6">SHOCT domain-containing protein</fullName>
    </recommendedName>
</protein>
<evidence type="ECO:0000313" key="4">
    <source>
        <dbReference type="EMBL" id="MBB6178760.1"/>
    </source>
</evidence>
<dbReference type="RefSeq" id="WP_077546510.1">
    <property type="nucleotide sequence ID" value="NZ_JACHEJ010000001.1"/>
</dbReference>
<evidence type="ECO:0000256" key="3">
    <source>
        <dbReference type="SAM" id="SignalP"/>
    </source>
</evidence>
<evidence type="ECO:0008006" key="6">
    <source>
        <dbReference type="Google" id="ProtNLM"/>
    </source>
</evidence>
<feature type="region of interest" description="Disordered" evidence="2">
    <location>
        <begin position="40"/>
        <end position="63"/>
    </location>
</feature>
<dbReference type="AlphaFoldDB" id="A0A7X0DBN5"/>
<organism evidence="4 5">
    <name type="scientific">Pseudorhizobium flavum</name>
    <dbReference type="NCBI Taxonomy" id="1335061"/>
    <lineage>
        <taxon>Bacteria</taxon>
        <taxon>Pseudomonadati</taxon>
        <taxon>Pseudomonadota</taxon>
        <taxon>Alphaproteobacteria</taxon>
        <taxon>Hyphomicrobiales</taxon>
        <taxon>Rhizobiaceae</taxon>
        <taxon>Rhizobium/Agrobacterium group</taxon>
        <taxon>Pseudorhizobium</taxon>
    </lineage>
</organism>
<feature type="chain" id="PRO_5031440051" description="SHOCT domain-containing protein" evidence="3">
    <location>
        <begin position="32"/>
        <end position="132"/>
    </location>
</feature>
<proteinExistence type="predicted"/>
<keyword evidence="3" id="KW-0732">Signal</keyword>
<reference evidence="4 5" key="1">
    <citation type="submission" date="2020-08" db="EMBL/GenBank/DDBJ databases">
        <title>Genomic Encyclopedia of Type Strains, Phase IV (KMG-IV): sequencing the most valuable type-strain genomes for metagenomic binning, comparative biology and taxonomic classification.</title>
        <authorList>
            <person name="Goeker M."/>
        </authorList>
    </citation>
    <scope>NUCLEOTIDE SEQUENCE [LARGE SCALE GENOMIC DNA]</scope>
    <source>
        <strain evidence="4 5">DSM 102134</strain>
    </source>
</reference>
<accession>A0A7X0DBN5</accession>
<feature type="coiled-coil region" evidence="1">
    <location>
        <begin position="105"/>
        <end position="132"/>
    </location>
</feature>
<name>A0A7X0DBN5_9HYPH</name>
<gene>
    <name evidence="4" type="ORF">HNQ75_000703</name>
</gene>
<evidence type="ECO:0000313" key="5">
    <source>
        <dbReference type="Proteomes" id="UP000535501"/>
    </source>
</evidence>
<evidence type="ECO:0000256" key="2">
    <source>
        <dbReference type="SAM" id="MobiDB-lite"/>
    </source>
</evidence>
<sequence length="132" mass="13644">MEKSRFLAAVMPRLSAIGALTILVAGCNSFALDDGIPNTAPAATVVSDAPPPPQGPLAKRDSGTYPTFDQTLKAANVQIGDEEAAGSEATLSALAAARANGTVTEAEYQRRLAELRRLAAEHAREAEAAIAN</sequence>
<comment type="caution">
    <text evidence="4">The sequence shown here is derived from an EMBL/GenBank/DDBJ whole genome shotgun (WGS) entry which is preliminary data.</text>
</comment>
<dbReference type="PROSITE" id="PS51257">
    <property type="entry name" value="PROKAR_LIPOPROTEIN"/>
    <property type="match status" value="1"/>
</dbReference>
<dbReference type="EMBL" id="JACHEJ010000001">
    <property type="protein sequence ID" value="MBB6178760.1"/>
    <property type="molecule type" value="Genomic_DNA"/>
</dbReference>
<evidence type="ECO:0000256" key="1">
    <source>
        <dbReference type="SAM" id="Coils"/>
    </source>
</evidence>